<dbReference type="AlphaFoldDB" id="A0AAD4Q234"/>
<evidence type="ECO:0000313" key="3">
    <source>
        <dbReference type="EMBL" id="KAH8699208.1"/>
    </source>
</evidence>
<gene>
    <name evidence="3" type="ORF">BGW36DRAFT_396762</name>
</gene>
<dbReference type="SUPFAM" id="SSF54695">
    <property type="entry name" value="POZ domain"/>
    <property type="match status" value="1"/>
</dbReference>
<dbReference type="Pfam" id="PF02214">
    <property type="entry name" value="BTB_2"/>
    <property type="match status" value="1"/>
</dbReference>
<organism evidence="3 4">
    <name type="scientific">Talaromyces proteolyticus</name>
    <dbReference type="NCBI Taxonomy" id="1131652"/>
    <lineage>
        <taxon>Eukaryota</taxon>
        <taxon>Fungi</taxon>
        <taxon>Dikarya</taxon>
        <taxon>Ascomycota</taxon>
        <taxon>Pezizomycotina</taxon>
        <taxon>Eurotiomycetes</taxon>
        <taxon>Eurotiomycetidae</taxon>
        <taxon>Eurotiales</taxon>
        <taxon>Trichocomaceae</taxon>
        <taxon>Talaromyces</taxon>
        <taxon>Talaromyces sect. Bacilispori</taxon>
    </lineage>
</organism>
<name>A0AAD4Q234_9EURO</name>
<feature type="compositionally biased region" description="Low complexity" evidence="1">
    <location>
        <begin position="8"/>
        <end position="18"/>
    </location>
</feature>
<comment type="caution">
    <text evidence="3">The sequence shown here is derived from an EMBL/GenBank/DDBJ whole genome shotgun (WGS) entry which is preliminary data.</text>
</comment>
<dbReference type="CDD" id="cd18316">
    <property type="entry name" value="BTB_POZ_KCTD-like"/>
    <property type="match status" value="1"/>
</dbReference>
<keyword evidence="4" id="KW-1185">Reference proteome</keyword>
<feature type="domain" description="Potassium channel tetramerisation-type BTB" evidence="2">
    <location>
        <begin position="86"/>
        <end position="171"/>
    </location>
</feature>
<dbReference type="InterPro" id="IPR003131">
    <property type="entry name" value="T1-type_BTB"/>
</dbReference>
<dbReference type="PANTHER" id="PTHR31758:SF2">
    <property type="entry name" value="BTB_POZ DOMAIN-CONTAINING PROTEIN YLR108C"/>
    <property type="match status" value="1"/>
</dbReference>
<protein>
    <recommendedName>
        <fullName evidence="2">Potassium channel tetramerisation-type BTB domain-containing protein</fullName>
    </recommendedName>
</protein>
<reference evidence="3" key="1">
    <citation type="submission" date="2021-12" db="EMBL/GenBank/DDBJ databases">
        <title>Convergent genome expansion in fungi linked to evolution of root-endophyte symbiosis.</title>
        <authorList>
            <consortium name="DOE Joint Genome Institute"/>
            <person name="Ke Y.-H."/>
            <person name="Bonito G."/>
            <person name="Liao H.-L."/>
            <person name="Looney B."/>
            <person name="Rojas-Flechas A."/>
            <person name="Nash J."/>
            <person name="Hameed K."/>
            <person name="Schadt C."/>
            <person name="Martin F."/>
            <person name="Crous P.W."/>
            <person name="Miettinen O."/>
            <person name="Magnuson J.K."/>
            <person name="Labbe J."/>
            <person name="Jacobson D."/>
            <person name="Doktycz M.J."/>
            <person name="Veneault-Fourrey C."/>
            <person name="Kuo A."/>
            <person name="Mondo S."/>
            <person name="Calhoun S."/>
            <person name="Riley R."/>
            <person name="Ohm R."/>
            <person name="LaButti K."/>
            <person name="Andreopoulos B."/>
            <person name="Pangilinan J."/>
            <person name="Nolan M."/>
            <person name="Tritt A."/>
            <person name="Clum A."/>
            <person name="Lipzen A."/>
            <person name="Daum C."/>
            <person name="Barry K."/>
            <person name="Grigoriev I.V."/>
            <person name="Vilgalys R."/>
        </authorList>
    </citation>
    <scope>NUCLEOTIDE SEQUENCE</scope>
    <source>
        <strain evidence="3">PMI_201</strain>
    </source>
</reference>
<proteinExistence type="predicted"/>
<feature type="compositionally biased region" description="Low complexity" evidence="1">
    <location>
        <begin position="33"/>
        <end position="44"/>
    </location>
</feature>
<evidence type="ECO:0000259" key="2">
    <source>
        <dbReference type="Pfam" id="PF02214"/>
    </source>
</evidence>
<dbReference type="GeneID" id="70248496"/>
<evidence type="ECO:0000256" key="1">
    <source>
        <dbReference type="SAM" id="MobiDB-lite"/>
    </source>
</evidence>
<accession>A0AAD4Q234</accession>
<dbReference type="Proteomes" id="UP001201262">
    <property type="component" value="Unassembled WGS sequence"/>
</dbReference>
<dbReference type="RefSeq" id="XP_046073672.1">
    <property type="nucleotide sequence ID" value="XM_046218209.1"/>
</dbReference>
<dbReference type="PANTHER" id="PTHR31758">
    <property type="entry name" value="BTB/POZ DOMAIN-CONTAINING PROTEIN YLR108C"/>
    <property type="match status" value="1"/>
</dbReference>
<dbReference type="EMBL" id="JAJTJA010000005">
    <property type="protein sequence ID" value="KAH8699208.1"/>
    <property type="molecule type" value="Genomic_DNA"/>
</dbReference>
<feature type="region of interest" description="Disordered" evidence="1">
    <location>
        <begin position="1"/>
        <end position="53"/>
    </location>
</feature>
<dbReference type="GO" id="GO:0051260">
    <property type="term" value="P:protein homooligomerization"/>
    <property type="evidence" value="ECO:0007669"/>
    <property type="project" value="InterPro"/>
</dbReference>
<evidence type="ECO:0000313" key="4">
    <source>
        <dbReference type="Proteomes" id="UP001201262"/>
    </source>
</evidence>
<dbReference type="Gene3D" id="3.30.710.10">
    <property type="entry name" value="Potassium Channel Kv1.1, Chain A"/>
    <property type="match status" value="1"/>
</dbReference>
<sequence length="517" mass="57299">MENTARQSSTSGPSSATSMPQTFDKIPDVELKSSSQNGAPSGSSEQASSVKVSRDGVLRNRAVEGETNASPPACSLPPEKVFSIQLGSELFRLSGASIASDAPSYFSQFFEEQLRQTESGGNVRTLYIDRDPATFREICRHLQGYHIHPRDGMEYVKLFADAQFYSLPRLVSRLFESEICIQIGDRDFQVSRDIFSGPGDSPNFFNLGFAILFATPTDVFPGLQRSGLLRPPSIIPPSVPGRSGAIFAQLIHLLRGYPVHIQNESHRLELLRDCRYYHLRGVEQRLIPHHISYNPGRERDEILIRLNDIRQSGIQVVSDGSSPDASTFAGWVHYARPFVDDNVYELVIEIGGQSTIIDLNTMRAEFHGLAKARVSSLVQVIANKLNLPNKAPLGLMMMAGASKTSASPGNSPLSEDRPKIRIDKDADITVDNEAYVPGNDAFGSPIADADLAGEEPPAKRKRKDVAVERGQWMVHNGQWRLRVQPDSSRQLEIVFHAVKLDVYTSQRVRNRKRAFLG</sequence>
<dbReference type="InterPro" id="IPR011333">
    <property type="entry name" value="SKP1/BTB/POZ_sf"/>
</dbReference>